<keyword evidence="14" id="KW-0472">Membrane</keyword>
<evidence type="ECO:0000259" key="19">
    <source>
        <dbReference type="PROSITE" id="PS50089"/>
    </source>
</evidence>
<feature type="compositionally biased region" description="Low complexity" evidence="18">
    <location>
        <begin position="1"/>
        <end position="13"/>
    </location>
</feature>
<evidence type="ECO:0000256" key="9">
    <source>
        <dbReference type="ARBA" id="ARBA00022723"/>
    </source>
</evidence>
<dbReference type="GO" id="GO:0043161">
    <property type="term" value="P:proteasome-mediated ubiquitin-dependent protein catabolic process"/>
    <property type="evidence" value="ECO:0007669"/>
    <property type="project" value="TreeGrafter"/>
</dbReference>
<dbReference type="InterPro" id="IPR017455">
    <property type="entry name" value="Znf_FYVE-rel"/>
</dbReference>
<dbReference type="GO" id="GO:0061630">
    <property type="term" value="F:ubiquitin protein ligase activity"/>
    <property type="evidence" value="ECO:0007669"/>
    <property type="project" value="UniProtKB-EC"/>
</dbReference>
<dbReference type="CDD" id="cd16489">
    <property type="entry name" value="mRING-CH-C4HC2H_ZNRF"/>
    <property type="match status" value="1"/>
</dbReference>
<feature type="region of interest" description="Disordered" evidence="18">
    <location>
        <begin position="362"/>
        <end position="401"/>
    </location>
</feature>
<organism evidence="21">
    <name type="scientific">Penicillium chrysogenum</name>
    <name type="common">Penicillium notatum</name>
    <dbReference type="NCBI Taxonomy" id="5076"/>
    <lineage>
        <taxon>Eukaryota</taxon>
        <taxon>Fungi</taxon>
        <taxon>Dikarya</taxon>
        <taxon>Ascomycota</taxon>
        <taxon>Pezizomycotina</taxon>
        <taxon>Eurotiomycetes</taxon>
        <taxon>Eurotiomycetidae</taxon>
        <taxon>Eurotiales</taxon>
        <taxon>Aspergillaceae</taxon>
        <taxon>Penicillium</taxon>
        <taxon>Penicillium chrysogenum species complex</taxon>
    </lineage>
</organism>
<dbReference type="PROSITE" id="PS50178">
    <property type="entry name" value="ZF_FYVE"/>
    <property type="match status" value="1"/>
</dbReference>
<dbReference type="SMART" id="SM00064">
    <property type="entry name" value="FYVE"/>
    <property type="match status" value="1"/>
</dbReference>
<keyword evidence="11 17" id="KW-0863">Zinc-finger</keyword>
<keyword evidence="16" id="KW-0449">Lipoprotein</keyword>
<comment type="subcellular location">
    <subcellularLocation>
        <location evidence="3">Endosome</location>
    </subcellularLocation>
    <subcellularLocation>
        <location evidence="4">Lysosome</location>
    </subcellularLocation>
    <subcellularLocation>
        <location evidence="2">Membrane</location>
        <topology evidence="2">Peripheral membrane protein</topology>
    </subcellularLocation>
</comment>
<dbReference type="SMART" id="SM00184">
    <property type="entry name" value="RING"/>
    <property type="match status" value="1"/>
</dbReference>
<feature type="region of interest" description="Disordered" evidence="18">
    <location>
        <begin position="435"/>
        <end position="455"/>
    </location>
</feature>
<evidence type="ECO:0000256" key="4">
    <source>
        <dbReference type="ARBA" id="ARBA00004371"/>
    </source>
</evidence>
<dbReference type="SUPFAM" id="SSF57850">
    <property type="entry name" value="RING/U-box"/>
    <property type="match status" value="1"/>
</dbReference>
<evidence type="ECO:0000256" key="13">
    <source>
        <dbReference type="ARBA" id="ARBA00022833"/>
    </source>
</evidence>
<gene>
    <name evidence="21" type="ORF">EN45_075710</name>
</gene>
<dbReference type="InterPro" id="IPR013083">
    <property type="entry name" value="Znf_RING/FYVE/PHD"/>
</dbReference>
<dbReference type="InterPro" id="IPR051878">
    <property type="entry name" value="ZNRF_ubiq-protein_ligase"/>
</dbReference>
<dbReference type="Gene3D" id="3.30.40.10">
    <property type="entry name" value="Zinc/RING finger domain, C3HC4 (zinc finger)"/>
    <property type="match status" value="2"/>
</dbReference>
<evidence type="ECO:0000256" key="12">
    <source>
        <dbReference type="ARBA" id="ARBA00022786"/>
    </source>
</evidence>
<dbReference type="Pfam" id="PF01363">
    <property type="entry name" value="FYVE"/>
    <property type="match status" value="1"/>
</dbReference>
<dbReference type="InterPro" id="IPR000306">
    <property type="entry name" value="Znf_FYVE"/>
</dbReference>
<feature type="compositionally biased region" description="Low complexity" evidence="18">
    <location>
        <begin position="131"/>
        <end position="143"/>
    </location>
</feature>
<dbReference type="GO" id="GO:0008270">
    <property type="term" value="F:zinc ion binding"/>
    <property type="evidence" value="ECO:0007669"/>
    <property type="project" value="UniProtKB-KW"/>
</dbReference>
<dbReference type="GO" id="GO:0016020">
    <property type="term" value="C:membrane"/>
    <property type="evidence" value="ECO:0007669"/>
    <property type="project" value="UniProtKB-SubCell"/>
</dbReference>
<dbReference type="PANTHER" id="PTHR46661:SF4">
    <property type="entry name" value="RING-TYPE DOMAIN-CONTAINING PROTEIN"/>
    <property type="match status" value="1"/>
</dbReference>
<sequence length="525" mass="56789">MPGSSTASSSPIQSSPPPRMRASARPVERPEGHGTIQSGSYNGCEGGSSRVRAFPIRPGSDRKRRLTSTGEDARSQWGRSGGTAGPARDNGGSSRSILPHRSVSMVLPSSRTRTSISAAPGSSFATAIDISSSPPRASHSSTSGEQPPGPSQRENQTHWLNQTHSNTSVHNDPHSPFMDIALPKWQADSDVSECPICGVAFSFWHRKHHCRKCGRVVCASCSPHRITIPRQYIVRPPEFVDLVSDSPQIPSSHPPPVVDLTDDDPVLSSSTSTAAAAATTRTTALNPALGGGEEVRLCNPCVPDPNPNPLGYNTVRAHGHRSAHSLSSTIANAYHALPGPSHNHEARQERRTVGANDRPQFLNELNSQPRQVPSATGVARPRRSFSSRDGNPRRGPPLDEGDFCPVCRRQFLPLSPEQPLEARQAHTRACIEGYLSPTAPPRTSSAQQSPPLPRPPPAARMLPFVATEKDCLGEDGQAAECTICMEDYEVGQTLARLECLCKFHKHCIVDWFERKMECPVHKLSE</sequence>
<feature type="domain" description="FYVE-type" evidence="20">
    <location>
        <begin position="188"/>
        <end position="306"/>
    </location>
</feature>
<dbReference type="Pfam" id="PF13639">
    <property type="entry name" value="zf-RING_2"/>
    <property type="match status" value="1"/>
</dbReference>
<evidence type="ECO:0000313" key="21">
    <source>
        <dbReference type="EMBL" id="KZN88978.1"/>
    </source>
</evidence>
<evidence type="ECO:0000259" key="20">
    <source>
        <dbReference type="PROSITE" id="PS50178"/>
    </source>
</evidence>
<dbReference type="EMBL" id="CM002799">
    <property type="protein sequence ID" value="KZN88978.1"/>
    <property type="molecule type" value="Genomic_DNA"/>
</dbReference>
<dbReference type="PROSITE" id="PS50089">
    <property type="entry name" value="ZF_RING_2"/>
    <property type="match status" value="1"/>
</dbReference>
<evidence type="ECO:0000256" key="17">
    <source>
        <dbReference type="PROSITE-ProRule" id="PRU00175"/>
    </source>
</evidence>
<keyword evidence="9" id="KW-0479">Metal-binding</keyword>
<keyword evidence="10" id="KW-0967">Endosome</keyword>
<protein>
    <recommendedName>
        <fullName evidence="6">RING-type E3 ubiquitin transferase</fullName>
        <ecNumber evidence="6">2.3.2.27</ecNumber>
    </recommendedName>
</protein>
<dbReference type="PhylomeDB" id="A0A167U6S1"/>
<feature type="domain" description="RING-type" evidence="19">
    <location>
        <begin position="481"/>
        <end position="522"/>
    </location>
</feature>
<evidence type="ECO:0000256" key="15">
    <source>
        <dbReference type="ARBA" id="ARBA00023228"/>
    </source>
</evidence>
<comment type="catalytic activity">
    <reaction evidence="1">
        <text>S-ubiquitinyl-[E2 ubiquitin-conjugating enzyme]-L-cysteine + [acceptor protein]-L-lysine = [E2 ubiquitin-conjugating enzyme]-L-cysteine + N(6)-ubiquitinyl-[acceptor protein]-L-lysine.</text>
        <dbReference type="EC" id="2.3.2.27"/>
    </reaction>
</comment>
<evidence type="ECO:0000256" key="2">
    <source>
        <dbReference type="ARBA" id="ARBA00004170"/>
    </source>
</evidence>
<dbReference type="InterPro" id="IPR001841">
    <property type="entry name" value="Znf_RING"/>
</dbReference>
<keyword evidence="13" id="KW-0862">Zinc</keyword>
<feature type="region of interest" description="Disordered" evidence="18">
    <location>
        <begin position="1"/>
        <end position="156"/>
    </location>
</feature>
<dbReference type="GO" id="GO:0070936">
    <property type="term" value="P:protein K48-linked ubiquitination"/>
    <property type="evidence" value="ECO:0007669"/>
    <property type="project" value="TreeGrafter"/>
</dbReference>
<feature type="compositionally biased region" description="Polar residues" evidence="18">
    <location>
        <begin position="363"/>
        <end position="374"/>
    </location>
</feature>
<dbReference type="AlphaFoldDB" id="A0A167U6S1"/>
<evidence type="ECO:0000256" key="1">
    <source>
        <dbReference type="ARBA" id="ARBA00000900"/>
    </source>
</evidence>
<evidence type="ECO:0000256" key="11">
    <source>
        <dbReference type="ARBA" id="ARBA00022771"/>
    </source>
</evidence>
<dbReference type="InterPro" id="IPR011011">
    <property type="entry name" value="Znf_FYVE_PHD"/>
</dbReference>
<evidence type="ECO:0000256" key="7">
    <source>
        <dbReference type="ARBA" id="ARBA00022679"/>
    </source>
</evidence>
<evidence type="ECO:0000256" key="3">
    <source>
        <dbReference type="ARBA" id="ARBA00004177"/>
    </source>
</evidence>
<dbReference type="PANTHER" id="PTHR46661">
    <property type="entry name" value="E3 UBIQUITIN-PROTEIN LIGASE ZNRF1-LIKE PROTEIN"/>
    <property type="match status" value="1"/>
</dbReference>
<name>A0A167U6S1_PENCH</name>
<keyword evidence="8" id="KW-0519">Myristate</keyword>
<proteinExistence type="predicted"/>
<evidence type="ECO:0000256" key="14">
    <source>
        <dbReference type="ARBA" id="ARBA00023136"/>
    </source>
</evidence>
<keyword evidence="15" id="KW-0458">Lysosome</keyword>
<comment type="pathway">
    <text evidence="5">Protein modification; protein ubiquitination.</text>
</comment>
<keyword evidence="12" id="KW-0833">Ubl conjugation pathway</keyword>
<evidence type="ECO:0000256" key="8">
    <source>
        <dbReference type="ARBA" id="ARBA00022707"/>
    </source>
</evidence>
<dbReference type="EC" id="2.3.2.27" evidence="6"/>
<reference evidence="21" key="1">
    <citation type="journal article" date="2014" name="Genome Announc.">
        <title>Complete sequencing and chromosome-scale genome assembly of the industrial progenitor strain P2niaD18 from the penicillin producer Penicillium chrysogenum.</title>
        <authorList>
            <person name="Specht T."/>
            <person name="Dahlmann T.A."/>
            <person name="Zadra I."/>
            <person name="Kurnsteiner H."/>
            <person name="Kuck U."/>
        </authorList>
    </citation>
    <scope>NUCLEOTIDE SEQUENCE [LARGE SCALE GENOMIC DNA]</scope>
    <source>
        <strain evidence="21">P2niaD18</strain>
    </source>
</reference>
<dbReference type="SUPFAM" id="SSF57903">
    <property type="entry name" value="FYVE/PHD zinc finger"/>
    <property type="match status" value="1"/>
</dbReference>
<keyword evidence="7" id="KW-0808">Transferase</keyword>
<dbReference type="GO" id="GO:0005768">
    <property type="term" value="C:endosome"/>
    <property type="evidence" value="ECO:0007669"/>
    <property type="project" value="UniProtKB-SubCell"/>
</dbReference>
<evidence type="ECO:0000256" key="10">
    <source>
        <dbReference type="ARBA" id="ARBA00022753"/>
    </source>
</evidence>
<evidence type="ECO:0000256" key="18">
    <source>
        <dbReference type="SAM" id="MobiDB-lite"/>
    </source>
</evidence>
<dbReference type="Proteomes" id="UP000076449">
    <property type="component" value="Chromosome II"/>
</dbReference>
<feature type="compositionally biased region" description="Polar residues" evidence="18">
    <location>
        <begin position="107"/>
        <end position="117"/>
    </location>
</feature>
<evidence type="ECO:0000256" key="16">
    <source>
        <dbReference type="ARBA" id="ARBA00023288"/>
    </source>
</evidence>
<evidence type="ECO:0000256" key="6">
    <source>
        <dbReference type="ARBA" id="ARBA00012483"/>
    </source>
</evidence>
<evidence type="ECO:0000256" key="5">
    <source>
        <dbReference type="ARBA" id="ARBA00004906"/>
    </source>
</evidence>
<accession>A0A167U6S1</accession>